<evidence type="ECO:0000256" key="7">
    <source>
        <dbReference type="SAM" id="Phobius"/>
    </source>
</evidence>
<feature type="transmembrane region" description="Helical" evidence="7">
    <location>
        <begin position="207"/>
        <end position="229"/>
    </location>
</feature>
<dbReference type="InterPro" id="IPR027417">
    <property type="entry name" value="P-loop_NTPase"/>
</dbReference>
<dbReference type="GO" id="GO:0016020">
    <property type="term" value="C:membrane"/>
    <property type="evidence" value="ECO:0007669"/>
    <property type="project" value="UniProtKB-SubCell"/>
</dbReference>
<dbReference type="Pfam" id="PF01061">
    <property type="entry name" value="ABC2_membrane"/>
    <property type="match status" value="1"/>
</dbReference>
<feature type="transmembrane region" description="Helical" evidence="7">
    <location>
        <begin position="326"/>
        <end position="348"/>
    </location>
</feature>
<feature type="transmembrane region" description="Helical" evidence="7">
    <location>
        <begin position="295"/>
        <end position="314"/>
    </location>
</feature>
<evidence type="ECO:0000313" key="9">
    <source>
        <dbReference type="EMBL" id="KAB8294209.1"/>
    </source>
</evidence>
<dbReference type="OrthoDB" id="245989at2759"/>
<keyword evidence="4 7" id="KW-1133">Transmembrane helix</keyword>
<comment type="subcellular location">
    <subcellularLocation>
        <location evidence="1">Membrane</location>
        <topology evidence="1">Multi-pass membrane protein</topology>
    </subcellularLocation>
</comment>
<evidence type="ECO:0000256" key="4">
    <source>
        <dbReference type="ARBA" id="ARBA00022989"/>
    </source>
</evidence>
<dbReference type="Proteomes" id="UP000326757">
    <property type="component" value="Unassembled WGS sequence"/>
</dbReference>
<name>A0A5N6JYG6_MONLA</name>
<evidence type="ECO:0000256" key="2">
    <source>
        <dbReference type="ARBA" id="ARBA00022448"/>
    </source>
</evidence>
<evidence type="ECO:0000313" key="10">
    <source>
        <dbReference type="Proteomes" id="UP000326757"/>
    </source>
</evidence>
<proteinExistence type="predicted"/>
<protein>
    <recommendedName>
        <fullName evidence="8">ABC-2 type transporter transmembrane domain-containing protein</fullName>
    </recommendedName>
</protein>
<keyword evidence="5 7" id="KW-0472">Membrane</keyword>
<dbReference type="EMBL" id="VIGI01000011">
    <property type="protein sequence ID" value="KAB8294209.1"/>
    <property type="molecule type" value="Genomic_DNA"/>
</dbReference>
<evidence type="ECO:0000256" key="3">
    <source>
        <dbReference type="ARBA" id="ARBA00022692"/>
    </source>
</evidence>
<comment type="caution">
    <text evidence="9">The sequence shown here is derived from an EMBL/GenBank/DDBJ whole genome shotgun (WGS) entry which is preliminary data.</text>
</comment>
<feature type="domain" description="ABC-2 type transporter transmembrane" evidence="8">
    <location>
        <begin position="186"/>
        <end position="371"/>
    </location>
</feature>
<sequence>MTVREALQFSATMRQSSKVAQREKFAYVEEIIKLLEMDVYADAVVGVPGQGLNIEQRKKLTIGVELAAKPKLLLFLDEPTSGLDSSTAWDIIELLKRITSHGQAVLCSIHQPSMALFQRFDSLLFLGPGGRPIYFGRLGENCETVKKYFEANGADRCPSDGNVVEWIMQTIGCTSGSQNAINWPEALFIGFSFFKNTDSLQDLHSQILGVFMLLALASSFVPQLLPNFLVQRALFEAREYPAKFYSWPAFIISSVLVELPWNTLVAIIIFLSWYYPTGLYRDALLTKTMLERNGVMLLLIWVYLIYASTFGYMVQVGLELTEVAGNLLNAAFMLSLMFCGIISAPIALPQIWDIVWRLSPFTYLVDGILSVGLANDPVTCSQYEFLHFEPVTGSSCGSYMASYIHMAGGYLTNPSAKSRCVYCPLKDANEFLAGAGMSYNNRWRNFCVLWAYVGFNVIMTLFIYWLVRIPKGWMRKPTVDLGGASELKDKDGSEVGGGDSAHSERSSVKVRGSKEDSLPSRKHGRSDEIELVEM</sequence>
<feature type="compositionally biased region" description="Basic and acidic residues" evidence="6">
    <location>
        <begin position="501"/>
        <end position="519"/>
    </location>
</feature>
<gene>
    <name evidence="9" type="ORF">EYC80_009643</name>
</gene>
<dbReference type="InterPro" id="IPR013525">
    <property type="entry name" value="ABC2_TM"/>
</dbReference>
<evidence type="ECO:0000256" key="5">
    <source>
        <dbReference type="ARBA" id="ARBA00023136"/>
    </source>
</evidence>
<feature type="transmembrane region" description="Helical" evidence="7">
    <location>
        <begin position="250"/>
        <end position="275"/>
    </location>
</feature>
<organism evidence="9 10">
    <name type="scientific">Monilinia laxa</name>
    <name type="common">Brown rot fungus</name>
    <name type="synonym">Sclerotinia laxa</name>
    <dbReference type="NCBI Taxonomy" id="61186"/>
    <lineage>
        <taxon>Eukaryota</taxon>
        <taxon>Fungi</taxon>
        <taxon>Dikarya</taxon>
        <taxon>Ascomycota</taxon>
        <taxon>Pezizomycotina</taxon>
        <taxon>Leotiomycetes</taxon>
        <taxon>Helotiales</taxon>
        <taxon>Sclerotiniaceae</taxon>
        <taxon>Monilinia</taxon>
    </lineage>
</organism>
<dbReference type="Gene3D" id="3.40.50.300">
    <property type="entry name" value="P-loop containing nucleotide triphosphate hydrolases"/>
    <property type="match status" value="1"/>
</dbReference>
<dbReference type="SUPFAM" id="SSF52540">
    <property type="entry name" value="P-loop containing nucleoside triphosphate hydrolases"/>
    <property type="match status" value="1"/>
</dbReference>
<accession>A0A5N6JYG6</accession>
<keyword evidence="2" id="KW-0813">Transport</keyword>
<dbReference type="PANTHER" id="PTHR19241">
    <property type="entry name" value="ATP-BINDING CASSETTE TRANSPORTER"/>
    <property type="match status" value="1"/>
</dbReference>
<dbReference type="AlphaFoldDB" id="A0A5N6JYG6"/>
<feature type="transmembrane region" description="Helical" evidence="7">
    <location>
        <begin position="449"/>
        <end position="467"/>
    </location>
</feature>
<evidence type="ECO:0000256" key="6">
    <source>
        <dbReference type="SAM" id="MobiDB-lite"/>
    </source>
</evidence>
<reference evidence="9 10" key="1">
    <citation type="submission" date="2019-06" db="EMBL/GenBank/DDBJ databases">
        <title>Genome Sequence of the Brown Rot Fungal Pathogen Monilinia laxa.</title>
        <authorList>
            <person name="De Miccolis Angelini R.M."/>
            <person name="Landi L."/>
            <person name="Abate D."/>
            <person name="Pollastro S."/>
            <person name="Romanazzi G."/>
            <person name="Faretra F."/>
        </authorList>
    </citation>
    <scope>NUCLEOTIDE SEQUENCE [LARGE SCALE GENOMIC DNA]</scope>
    <source>
        <strain evidence="9 10">Mlax316</strain>
    </source>
</reference>
<keyword evidence="10" id="KW-1185">Reference proteome</keyword>
<evidence type="ECO:0000259" key="8">
    <source>
        <dbReference type="Pfam" id="PF01061"/>
    </source>
</evidence>
<dbReference type="GO" id="GO:0140359">
    <property type="term" value="F:ABC-type transporter activity"/>
    <property type="evidence" value="ECO:0007669"/>
    <property type="project" value="InterPro"/>
</dbReference>
<keyword evidence="3 7" id="KW-0812">Transmembrane</keyword>
<feature type="region of interest" description="Disordered" evidence="6">
    <location>
        <begin position="485"/>
        <end position="534"/>
    </location>
</feature>
<evidence type="ECO:0000256" key="1">
    <source>
        <dbReference type="ARBA" id="ARBA00004141"/>
    </source>
</evidence>